<keyword evidence="1" id="KW-0175">Coiled coil</keyword>
<feature type="compositionally biased region" description="Basic residues" evidence="2">
    <location>
        <begin position="157"/>
        <end position="168"/>
    </location>
</feature>
<feature type="compositionally biased region" description="Polar residues" evidence="2">
    <location>
        <begin position="852"/>
        <end position="862"/>
    </location>
</feature>
<dbReference type="EMBL" id="GEBQ01005773">
    <property type="protein sequence ID" value="JAT34204.1"/>
    <property type="molecule type" value="Transcribed_RNA"/>
</dbReference>
<dbReference type="Gene3D" id="2.60.40.150">
    <property type="entry name" value="C2 domain"/>
    <property type="match status" value="1"/>
</dbReference>
<feature type="region of interest" description="Disordered" evidence="2">
    <location>
        <begin position="152"/>
        <end position="180"/>
    </location>
</feature>
<feature type="region of interest" description="Disordered" evidence="2">
    <location>
        <begin position="588"/>
        <end position="610"/>
    </location>
</feature>
<accession>A0A1B6ME70</accession>
<organism evidence="4">
    <name type="scientific">Graphocephala atropunctata</name>
    <dbReference type="NCBI Taxonomy" id="36148"/>
    <lineage>
        <taxon>Eukaryota</taxon>
        <taxon>Metazoa</taxon>
        <taxon>Ecdysozoa</taxon>
        <taxon>Arthropoda</taxon>
        <taxon>Hexapoda</taxon>
        <taxon>Insecta</taxon>
        <taxon>Pterygota</taxon>
        <taxon>Neoptera</taxon>
        <taxon>Paraneoptera</taxon>
        <taxon>Hemiptera</taxon>
        <taxon>Auchenorrhyncha</taxon>
        <taxon>Membracoidea</taxon>
        <taxon>Cicadellidae</taxon>
        <taxon>Cicadellinae</taxon>
        <taxon>Cicadellini</taxon>
        <taxon>Graphocephala</taxon>
    </lineage>
</organism>
<feature type="region of interest" description="Disordered" evidence="2">
    <location>
        <begin position="1346"/>
        <end position="1392"/>
    </location>
</feature>
<dbReference type="GO" id="GO:0005815">
    <property type="term" value="C:microtubule organizing center"/>
    <property type="evidence" value="ECO:0007669"/>
    <property type="project" value="TreeGrafter"/>
</dbReference>
<dbReference type="Pfam" id="PF25339">
    <property type="entry name" value="C2_C2CD3_N"/>
    <property type="match status" value="1"/>
</dbReference>
<dbReference type="PANTHER" id="PTHR21254:SF1">
    <property type="entry name" value="C2 DOMAIN-CONTAINING PROTEIN 3"/>
    <property type="match status" value="1"/>
</dbReference>
<feature type="domain" description="C2CD3 N-terminal C2" evidence="3">
    <location>
        <begin position="7"/>
        <end position="148"/>
    </location>
</feature>
<protein>
    <recommendedName>
        <fullName evidence="3">C2CD3 N-terminal C2 domain-containing protein</fullName>
    </recommendedName>
</protein>
<dbReference type="GO" id="GO:0060271">
    <property type="term" value="P:cilium assembly"/>
    <property type="evidence" value="ECO:0007669"/>
    <property type="project" value="TreeGrafter"/>
</dbReference>
<feature type="region of interest" description="Disordered" evidence="2">
    <location>
        <begin position="851"/>
        <end position="884"/>
    </location>
</feature>
<evidence type="ECO:0000259" key="3">
    <source>
        <dbReference type="Pfam" id="PF25339"/>
    </source>
</evidence>
<sequence>MTDRKSKSLPPLVNGLTYGHLTVTIDEVLWTRKYPNEIVVLLQWWGENDTVSLRPADISRYPESKKDNTSITYTIQTNLTLFQNYLKQCNKLKLLVINDLTKEIVGHVEVNNLHSLVTGVPYRKYFSIITSSGNIIGDLRVDFDLSMNSVSEETSSKKMRRRSRRKNKSTLSTFRSVDEEEKSKPIKKGCKTCTDHSKLGKSSLKELPKSPENGKDFLNTERSDASDSVLLKVLEKGKKLRDTMVLSVLEDLEDSDVDLDEELLLKFDQTEKGSAMSYKPMKVQKSGEVVTPREEKLISDYLEGKAMKEEEEILVLNTLHGEDREIKAETKTSESDSKKQDVCCLSVKPSCPHSTSSGRSQGVNDTVTTRTVSCVDDSSNGLLRKVNCFRLTIDSLTLTTAGWNRISQVVDNKNKNCDVPPPGATYFVEVQLVEESPRSQAQLWKSSPLRFCSRRQIEDVVYFNQSSAQTLPPAPHTVAEALATARCTVCWRHLGQRVPARLGDFSLTGVLRGGVEATVTIPVSCDSACVAHVKLTLQLGRDKLLYGQALADEADDFCENAKSGKKLNEEIRANDEVLLDVRDPYSRTRTHEVDNKSQNETGASRGRKVKRNSLPNYEDIPVCASCGLNFILTNIPDSLLCPSCSDLLGQHESLYAESNFKISIPRNFSSREQRHHEFLLGIDTVVGFPLLAGLQEELSCYVDYRFPEITSGLKAELAKSETTSRVVTCEPQPSFSSVHRHSLPLPVVLPLSPLLANCCPGVTLRLWLRYYKPSPRDHMVAMALLPMDELCLMELEFDKKQTKSSVIKVLELPLALVPSSVTAPYQQYRSLGVLRVSVTYSNIISKAEGDRNTYTLPDTQSLEPDRCSSPDGGPRGKLSTRDEKDFEEDLRIAKNRFWTGPFGNENFEREINNKENLEEIKKPNGLQSDPLSNAPEDFNKIGCPQRNSQPVMKEDFDILAESLEQRFNQLQSDLLKERQKGLTEVDKILMSSRKYNSSVDDVNDDPFSFRPLSSNSSMESLPFILGPPADFKDLQNTVVYSKNQKPSSDSLSEKSASDTISGFFKEENSVGNLGSNQSFDGEGKKLEVVKSKTFKARIKVDRAVNLKGVKAPANGRKGKVPPSSWVTFGTGDCCGQSCAAECCGPQFSTPVVHRNYNPIWNLSWDIDLPVDYLQQADKRLVFRVFEENLNTALGSASAQLGILTSGLPCLSSWLGIDDLAGTCKGQLKIVVTPLEDLSQYQESSVFDGEEDEFEEAKVEVPEAAKEAATFVASKTEVFLNTGGGEGVVRAGGGGDGPGAEDDPFSVDDVISDYKNTLENNFRNEMAGLENLIKFLRVGSMNEPSFLRNTENKENQSSNMTFQHDELELTSRPPADDTRKVASDQSVSVEVRETRNSRTLVDASTETSQVSGEDVIARLLQQISVQLPTVKITDNTCQTTSPEMREMFTETVELEERTVEMRDASTETDDVAVRSTHICEELGSALLQHFLTCRPPAVRMADGWSQTVGSDRASTVDSSGVFMSGMSSQILQDNIELALPRTNSERLALIDHNIQDLERIFKETLLLENNSSSSNSNPHSICGSVESFRAGFPNVTSRELLDRESPSCVPDKPDLSSTDSSGTTLKRRGTYVIKNSKDSCEEATSMKESIDNEV</sequence>
<evidence type="ECO:0000256" key="1">
    <source>
        <dbReference type="SAM" id="Coils"/>
    </source>
</evidence>
<evidence type="ECO:0000313" key="4">
    <source>
        <dbReference type="EMBL" id="JAT34204.1"/>
    </source>
</evidence>
<reference evidence="4" key="1">
    <citation type="submission" date="2015-11" db="EMBL/GenBank/DDBJ databases">
        <title>De novo transcriptome assembly of four potential Pierce s Disease insect vectors from Arizona vineyards.</title>
        <authorList>
            <person name="Tassone E.E."/>
        </authorList>
    </citation>
    <scope>NUCLEOTIDE SEQUENCE</scope>
</reference>
<evidence type="ECO:0000256" key="2">
    <source>
        <dbReference type="SAM" id="MobiDB-lite"/>
    </source>
</evidence>
<dbReference type="InterPro" id="IPR035892">
    <property type="entry name" value="C2_domain_sf"/>
</dbReference>
<feature type="compositionally biased region" description="Low complexity" evidence="2">
    <location>
        <begin position="1614"/>
        <end position="1623"/>
    </location>
</feature>
<feature type="region of interest" description="Disordered" evidence="2">
    <location>
        <begin position="1598"/>
        <end position="1630"/>
    </location>
</feature>
<feature type="coiled-coil region" evidence="1">
    <location>
        <begin position="953"/>
        <end position="980"/>
    </location>
</feature>
<feature type="region of interest" description="Disordered" evidence="2">
    <location>
        <begin position="192"/>
        <end position="220"/>
    </location>
</feature>
<feature type="compositionally biased region" description="Basic and acidic residues" evidence="2">
    <location>
        <begin position="193"/>
        <end position="220"/>
    </location>
</feature>
<dbReference type="PANTHER" id="PTHR21254">
    <property type="entry name" value="C2 DOMAIN-CONTAINING PROTEIN 3"/>
    <property type="match status" value="1"/>
</dbReference>
<feature type="compositionally biased region" description="Basic and acidic residues" evidence="2">
    <location>
        <begin position="588"/>
        <end position="597"/>
    </location>
</feature>
<gene>
    <name evidence="4" type="ORF">g.31638</name>
</gene>
<feature type="compositionally biased region" description="Basic and acidic residues" evidence="2">
    <location>
        <begin position="1362"/>
        <end position="1381"/>
    </location>
</feature>
<name>A0A1B6ME70_9HEMI</name>
<dbReference type="InterPro" id="IPR057537">
    <property type="entry name" value="C2_C2CD3_N"/>
</dbReference>
<proteinExistence type="predicted"/>
<dbReference type="SUPFAM" id="SSF49562">
    <property type="entry name" value="C2 domain (Calcium/lipid-binding domain, CaLB)"/>
    <property type="match status" value="1"/>
</dbReference>